<reference evidence="2" key="2">
    <citation type="journal article" date="2024" name="Nature">
        <title>Anoxygenic phototroph of the Chloroflexota uses a type I reaction centre.</title>
        <authorList>
            <person name="Tsuji J.M."/>
            <person name="Shaw N.A."/>
            <person name="Nagashima S."/>
            <person name="Venkiteswaran J.J."/>
            <person name="Schiff S.L."/>
            <person name="Watanabe T."/>
            <person name="Fukui M."/>
            <person name="Hanada S."/>
            <person name="Tank M."/>
            <person name="Neufeld J.D."/>
        </authorList>
    </citation>
    <scope>NUCLEOTIDE SEQUENCE</scope>
    <source>
        <strain evidence="2">L227-S17</strain>
    </source>
</reference>
<organism evidence="1 3">
    <name type="scientific">Candidatus Chlorohelix allophototropha</name>
    <dbReference type="NCBI Taxonomy" id="3003348"/>
    <lineage>
        <taxon>Bacteria</taxon>
        <taxon>Bacillati</taxon>
        <taxon>Chloroflexota</taxon>
        <taxon>Chloroflexia</taxon>
        <taxon>Candidatus Chloroheliales</taxon>
        <taxon>Candidatus Chloroheliaceae</taxon>
        <taxon>Candidatus Chlorohelix</taxon>
    </lineage>
</organism>
<dbReference type="AlphaFoldDB" id="A0A8T7M342"/>
<evidence type="ECO:0000313" key="2">
    <source>
        <dbReference type="EMBL" id="WJW67827.1"/>
    </source>
</evidence>
<dbReference type="Proteomes" id="UP001431572">
    <property type="component" value="Chromosome 1"/>
</dbReference>
<accession>A0A8T7M342</accession>
<keyword evidence="4" id="KW-1185">Reference proteome</keyword>
<dbReference type="RefSeq" id="WP_341469716.1">
    <property type="nucleotide sequence ID" value="NZ_CP128399.1"/>
</dbReference>
<sequence length="275" mass="31913">MDTDGHKEGIVGNSWVKHSYHYFIEHYYWERQHFNRASSIEDLRKGIYRSEVPLNGVLTVLLRLLPSSTITRFLNCFEIEGQKSFNPSTWSIFDFLEQIDSKIDFIQPDVTLESAETRTFLELKVAAVIEVEQFIKYILLLAHWNKINSPSKKPCLFFVTKKELGLQWNKAEREKFFTGSSALFDLAQLKYKLHELLPPKLLAPYEELKPAVEETLGQLVLGAATWSQIGLFFIQELEGLKSQPDSDYKEMSIKLIGDFVNELRERKLIVKTSED</sequence>
<evidence type="ECO:0008006" key="5">
    <source>
        <dbReference type="Google" id="ProtNLM"/>
    </source>
</evidence>
<dbReference type="Proteomes" id="UP000521676">
    <property type="component" value="Unassembled WGS sequence"/>
</dbReference>
<name>A0A8T7M342_9CHLR</name>
<proteinExistence type="predicted"/>
<evidence type="ECO:0000313" key="3">
    <source>
        <dbReference type="Proteomes" id="UP000521676"/>
    </source>
</evidence>
<dbReference type="EMBL" id="CP128399">
    <property type="protein sequence ID" value="WJW67827.1"/>
    <property type="molecule type" value="Genomic_DNA"/>
</dbReference>
<dbReference type="EMBL" id="JACATZ010000001">
    <property type="protein sequence ID" value="NWJ45966.1"/>
    <property type="molecule type" value="Genomic_DNA"/>
</dbReference>
<protein>
    <recommendedName>
        <fullName evidence="5">Restriction endonuclease</fullName>
    </recommendedName>
</protein>
<reference evidence="1 3" key="1">
    <citation type="submission" date="2020-06" db="EMBL/GenBank/DDBJ databases">
        <title>Anoxygenic phototrophic Chloroflexota member uses a Type I reaction center.</title>
        <authorList>
            <person name="Tsuji J.M."/>
            <person name="Shaw N.A."/>
            <person name="Nagashima S."/>
            <person name="Venkiteswaran J."/>
            <person name="Schiff S.L."/>
            <person name="Hanada S."/>
            <person name="Tank M."/>
            <person name="Neufeld J.D."/>
        </authorList>
    </citation>
    <scope>NUCLEOTIDE SEQUENCE [LARGE SCALE GENOMIC DNA]</scope>
    <source>
        <strain evidence="1">L227-S17</strain>
    </source>
</reference>
<evidence type="ECO:0000313" key="4">
    <source>
        <dbReference type="Proteomes" id="UP001431572"/>
    </source>
</evidence>
<gene>
    <name evidence="1" type="ORF">HXX08_08825</name>
    <name evidence="2" type="ORF">OZ401_001109</name>
</gene>
<evidence type="ECO:0000313" key="1">
    <source>
        <dbReference type="EMBL" id="NWJ45966.1"/>
    </source>
</evidence>